<evidence type="ECO:0000313" key="3">
    <source>
        <dbReference type="Proteomes" id="UP000831787"/>
    </source>
</evidence>
<dbReference type="EMBL" id="CP095073">
    <property type="protein sequence ID" value="UOQ43573.1"/>
    <property type="molecule type" value="Genomic_DNA"/>
</dbReference>
<dbReference type="Proteomes" id="UP000831787">
    <property type="component" value="Chromosome"/>
</dbReference>
<dbReference type="Pfam" id="PF08357">
    <property type="entry name" value="SEFIR"/>
    <property type="match status" value="1"/>
</dbReference>
<accession>A0ABY4EHN1</accession>
<name>A0ABY4EHN1_9BACI</name>
<gene>
    <name evidence="2" type="ORF">MUN89_16890</name>
</gene>
<sequence length="360" mass="42122">MRKHPKVFISYSQDSKAHADKVLQFSNRLRMEGIDTILDQYEAFPKEGWTRWMDRNITDSDFCLLICTELYYKRVMGIEEEGRGLGVRWEGHLIYQHLYQSGTKSAKFIPVVFEEKDLEYIPAPIRSYSHYVLTSEEEYDQLYWLLRSQPQTVKPELGRLRPLPEKQRKSLFIAGFIDIELWNKAIWKGTAFTHNTVMKEPPGLALLFENEAAAIDIFSGWQDRLGDFDRHNELRISIIEGNIPREGEGYTVHISANVHHILQHASKNEYEASRDLLMVMTRFNRMKPEKGSNHLNCFKESYRKFGSYLLLPGIINEQEVTMLHHLAILKKELELRTVSDIQSRNDLDAVVLPQYRDLQS</sequence>
<protein>
    <submittedName>
        <fullName evidence="2">TIR domain-containing protein</fullName>
    </submittedName>
</protein>
<dbReference type="PROSITE" id="PS51534">
    <property type="entry name" value="SEFIR"/>
    <property type="match status" value="1"/>
</dbReference>
<dbReference type="SUPFAM" id="SSF52200">
    <property type="entry name" value="Toll/Interleukin receptor TIR domain"/>
    <property type="match status" value="1"/>
</dbReference>
<proteinExistence type="predicted"/>
<reference evidence="2 3" key="1">
    <citation type="submission" date="2022-04" db="EMBL/GenBank/DDBJ databases">
        <title>Halobacillus sp. isolated from saltern.</title>
        <authorList>
            <person name="Won M."/>
            <person name="Lee C.-M."/>
            <person name="Woen H.-Y."/>
            <person name="Kwon S.-W."/>
        </authorList>
    </citation>
    <scope>NUCLEOTIDE SEQUENCE [LARGE SCALE GENOMIC DNA]</scope>
    <source>
        <strain evidence="2 3">SSBR10-3</strain>
    </source>
</reference>
<feature type="domain" description="SEFIR" evidence="1">
    <location>
        <begin position="4"/>
        <end position="142"/>
    </location>
</feature>
<keyword evidence="3" id="KW-1185">Reference proteome</keyword>
<dbReference type="RefSeq" id="WP_244708932.1">
    <property type="nucleotide sequence ID" value="NZ_CP095073.1"/>
</dbReference>
<dbReference type="InterPro" id="IPR013568">
    <property type="entry name" value="SEFIR_dom"/>
</dbReference>
<evidence type="ECO:0000313" key="2">
    <source>
        <dbReference type="EMBL" id="UOQ43573.1"/>
    </source>
</evidence>
<organism evidence="2 3">
    <name type="scientific">Halobacillus salinarum</name>
    <dbReference type="NCBI Taxonomy" id="2932257"/>
    <lineage>
        <taxon>Bacteria</taxon>
        <taxon>Bacillati</taxon>
        <taxon>Bacillota</taxon>
        <taxon>Bacilli</taxon>
        <taxon>Bacillales</taxon>
        <taxon>Bacillaceae</taxon>
        <taxon>Halobacillus</taxon>
    </lineage>
</organism>
<dbReference type="InterPro" id="IPR035897">
    <property type="entry name" value="Toll_tir_struct_dom_sf"/>
</dbReference>
<dbReference type="Gene3D" id="3.40.50.10140">
    <property type="entry name" value="Toll/interleukin-1 receptor homology (TIR) domain"/>
    <property type="match status" value="1"/>
</dbReference>
<evidence type="ECO:0000259" key="1">
    <source>
        <dbReference type="PROSITE" id="PS51534"/>
    </source>
</evidence>